<gene>
    <name evidence="3" type="ORF">TA5114_02356</name>
</gene>
<keyword evidence="4" id="KW-1185">Reference proteome</keyword>
<feature type="compositionally biased region" description="Polar residues" evidence="1">
    <location>
        <begin position="225"/>
        <end position="234"/>
    </location>
</feature>
<dbReference type="SUPFAM" id="SSF74653">
    <property type="entry name" value="TolA/TonB C-terminal domain"/>
    <property type="match status" value="1"/>
</dbReference>
<protein>
    <recommendedName>
        <fullName evidence="5">Cell division and transport-associated protein TolA</fullName>
    </recommendedName>
</protein>
<evidence type="ECO:0008006" key="5">
    <source>
        <dbReference type="Google" id="ProtNLM"/>
    </source>
</evidence>
<feature type="compositionally biased region" description="Low complexity" evidence="1">
    <location>
        <begin position="94"/>
        <end position="106"/>
    </location>
</feature>
<evidence type="ECO:0000256" key="2">
    <source>
        <dbReference type="SAM" id="Phobius"/>
    </source>
</evidence>
<evidence type="ECO:0000256" key="1">
    <source>
        <dbReference type="SAM" id="MobiDB-lite"/>
    </source>
</evidence>
<feature type="compositionally biased region" description="Low complexity" evidence="1">
    <location>
        <begin position="137"/>
        <end position="148"/>
    </location>
</feature>
<evidence type="ECO:0000313" key="3">
    <source>
        <dbReference type="EMBL" id="CUK26541.1"/>
    </source>
</evidence>
<keyword evidence="2" id="KW-0472">Membrane</keyword>
<feature type="region of interest" description="Disordered" evidence="1">
    <location>
        <begin position="71"/>
        <end position="246"/>
    </location>
</feature>
<keyword evidence="2" id="KW-1133">Transmembrane helix</keyword>
<reference evidence="4" key="1">
    <citation type="submission" date="2015-09" db="EMBL/GenBank/DDBJ databases">
        <authorList>
            <person name="Rodrigo-Torres Lidia"/>
            <person name="Arahal R.David."/>
        </authorList>
    </citation>
    <scope>NUCLEOTIDE SEQUENCE [LARGE SCALE GENOMIC DNA]</scope>
    <source>
        <strain evidence="4">CECT 5114</strain>
    </source>
</reference>
<sequence length="365" mass="38769">MKSRFNIGHVVSGGAHTLLIGYVLFGGVFSSEPEPPVVTGVDIISTEQFERILNADRPPLTADDVETPVAPEISEAPPEVVTEPDPVTPPAPPKAATAPEPEVTPEVEPPVEQPVELTDTAPEITPPAEPDVAPDQSVRPVSRPVTRVAPEAVETPEPDVQIADVDQAPTAPAESETESIEAQEETAREEAAPEIPTEPKSGAVTSSIRPKARPNRPTPPATPAENDTQAAETQTESRESSVNDALAQALAETPAAPSGPPLTSGEKDALRVSVQECWVVDVGSQAANVTVTVAMSLDRDGKVVGGSLRRLSATGGDENAANAAFESARRAILRCQRGGYKLPIEKYDHWRDVEITFNPEKMRRR</sequence>
<dbReference type="AlphaFoldDB" id="A0A0P1J051"/>
<feature type="transmembrane region" description="Helical" evidence="2">
    <location>
        <begin position="7"/>
        <end position="29"/>
    </location>
</feature>
<dbReference type="STRING" id="1715691.TA5113_01183"/>
<feature type="compositionally biased region" description="Acidic residues" evidence="1">
    <location>
        <begin position="175"/>
        <end position="184"/>
    </location>
</feature>
<feature type="compositionally biased region" description="Low complexity" evidence="1">
    <location>
        <begin position="75"/>
        <end position="85"/>
    </location>
</feature>
<dbReference type="Gene3D" id="3.30.1150.10">
    <property type="match status" value="1"/>
</dbReference>
<dbReference type="Proteomes" id="UP000051184">
    <property type="component" value="Unassembled WGS sequence"/>
</dbReference>
<name>A0A0P1J051_9RHOB</name>
<evidence type="ECO:0000313" key="4">
    <source>
        <dbReference type="Proteomes" id="UP000051184"/>
    </source>
</evidence>
<proteinExistence type="predicted"/>
<keyword evidence="2" id="KW-0812">Transmembrane</keyword>
<dbReference type="RefSeq" id="WP_058315419.1">
    <property type="nucleotide sequence ID" value="NZ_CYTO01000009.1"/>
</dbReference>
<organism evidence="3 4">
    <name type="scientific">Cognatishimia activa</name>
    <dbReference type="NCBI Taxonomy" id="1715691"/>
    <lineage>
        <taxon>Bacteria</taxon>
        <taxon>Pseudomonadati</taxon>
        <taxon>Pseudomonadota</taxon>
        <taxon>Alphaproteobacteria</taxon>
        <taxon>Rhodobacterales</taxon>
        <taxon>Paracoccaceae</taxon>
        <taxon>Cognatishimia</taxon>
    </lineage>
</organism>
<dbReference type="EMBL" id="CYUE01000020">
    <property type="protein sequence ID" value="CUK26541.1"/>
    <property type="molecule type" value="Genomic_DNA"/>
</dbReference>
<accession>A0A0P1J051</accession>